<evidence type="ECO:0000256" key="7">
    <source>
        <dbReference type="ARBA" id="ARBA00022825"/>
    </source>
</evidence>
<evidence type="ECO:0000256" key="2">
    <source>
        <dbReference type="ARBA" id="ARBA00022512"/>
    </source>
</evidence>
<dbReference type="InterPro" id="IPR036852">
    <property type="entry name" value="Peptidase_S8/S53_dom_sf"/>
</dbReference>
<dbReference type="InterPro" id="IPR003137">
    <property type="entry name" value="PA_domain"/>
</dbReference>
<dbReference type="PANTHER" id="PTHR43806">
    <property type="entry name" value="PEPTIDASE S8"/>
    <property type="match status" value="1"/>
</dbReference>
<dbReference type="PROSITE" id="PS00137">
    <property type="entry name" value="SUBTILASE_HIS"/>
    <property type="match status" value="1"/>
</dbReference>
<keyword evidence="7 9" id="KW-0720">Serine protease</keyword>
<evidence type="ECO:0000313" key="15">
    <source>
        <dbReference type="EMBL" id="KAF9526569.1"/>
    </source>
</evidence>
<organism evidence="15 16">
    <name type="scientific">Crepidotus variabilis</name>
    <dbReference type="NCBI Taxonomy" id="179855"/>
    <lineage>
        <taxon>Eukaryota</taxon>
        <taxon>Fungi</taxon>
        <taxon>Dikarya</taxon>
        <taxon>Basidiomycota</taxon>
        <taxon>Agaricomycotina</taxon>
        <taxon>Agaricomycetes</taxon>
        <taxon>Agaricomycetidae</taxon>
        <taxon>Agaricales</taxon>
        <taxon>Agaricineae</taxon>
        <taxon>Crepidotaceae</taxon>
        <taxon>Crepidotus</taxon>
    </lineage>
</organism>
<evidence type="ECO:0000256" key="10">
    <source>
        <dbReference type="RuleBase" id="RU003355"/>
    </source>
</evidence>
<dbReference type="CDD" id="cd02124">
    <property type="entry name" value="PA_PoS1_like"/>
    <property type="match status" value="1"/>
</dbReference>
<dbReference type="InterPro" id="IPR046450">
    <property type="entry name" value="PA_dom_sf"/>
</dbReference>
<dbReference type="PROSITE" id="PS00138">
    <property type="entry name" value="SUBTILASE_SER"/>
    <property type="match status" value="1"/>
</dbReference>
<comment type="similarity">
    <text evidence="1 9 10">Belongs to the peptidase S8 family.</text>
</comment>
<dbReference type="InterPro" id="IPR000209">
    <property type="entry name" value="Peptidase_S8/S53_dom"/>
</dbReference>
<dbReference type="PROSITE" id="PS00136">
    <property type="entry name" value="SUBTILASE_ASP"/>
    <property type="match status" value="1"/>
</dbReference>
<dbReference type="SUPFAM" id="SSF52025">
    <property type="entry name" value="PA domain"/>
    <property type="match status" value="1"/>
</dbReference>
<dbReference type="SUPFAM" id="SSF52743">
    <property type="entry name" value="Subtilisin-like"/>
    <property type="match status" value="1"/>
</dbReference>
<dbReference type="GO" id="GO:0016020">
    <property type="term" value="C:membrane"/>
    <property type="evidence" value="ECO:0007669"/>
    <property type="project" value="InterPro"/>
</dbReference>
<dbReference type="Pfam" id="PF06280">
    <property type="entry name" value="fn3_5"/>
    <property type="match status" value="1"/>
</dbReference>
<evidence type="ECO:0000256" key="8">
    <source>
        <dbReference type="PIRSR" id="PIRSR615500-1"/>
    </source>
</evidence>
<name>A0A9P6ED16_9AGAR</name>
<evidence type="ECO:0000256" key="9">
    <source>
        <dbReference type="PROSITE-ProRule" id="PRU01240"/>
    </source>
</evidence>
<reference evidence="15" key="1">
    <citation type="submission" date="2020-11" db="EMBL/GenBank/DDBJ databases">
        <authorList>
            <consortium name="DOE Joint Genome Institute"/>
            <person name="Ahrendt S."/>
            <person name="Riley R."/>
            <person name="Andreopoulos W."/>
            <person name="Labutti K."/>
            <person name="Pangilinan J."/>
            <person name="Ruiz-Duenas F.J."/>
            <person name="Barrasa J.M."/>
            <person name="Sanchez-Garcia M."/>
            <person name="Camarero S."/>
            <person name="Miyauchi S."/>
            <person name="Serrano A."/>
            <person name="Linde D."/>
            <person name="Babiker R."/>
            <person name="Drula E."/>
            <person name="Ayuso-Fernandez I."/>
            <person name="Pacheco R."/>
            <person name="Padilla G."/>
            <person name="Ferreira P."/>
            <person name="Barriuso J."/>
            <person name="Kellner H."/>
            <person name="Castanera R."/>
            <person name="Alfaro M."/>
            <person name="Ramirez L."/>
            <person name="Pisabarro A.G."/>
            <person name="Kuo A."/>
            <person name="Tritt A."/>
            <person name="Lipzen A."/>
            <person name="He G."/>
            <person name="Yan M."/>
            <person name="Ng V."/>
            <person name="Cullen D."/>
            <person name="Martin F."/>
            <person name="Rosso M.-N."/>
            <person name="Henrissat B."/>
            <person name="Hibbett D."/>
            <person name="Martinez A.T."/>
            <person name="Grigoriev I.V."/>
        </authorList>
    </citation>
    <scope>NUCLEOTIDE SEQUENCE</scope>
    <source>
        <strain evidence="15">CBS 506.95</strain>
    </source>
</reference>
<evidence type="ECO:0000259" key="13">
    <source>
        <dbReference type="Pfam" id="PF02225"/>
    </source>
</evidence>
<dbReference type="InterPro" id="IPR034187">
    <property type="entry name" value="Peptidases_S8_5"/>
</dbReference>
<dbReference type="GO" id="GO:0006508">
    <property type="term" value="P:proteolysis"/>
    <property type="evidence" value="ECO:0007669"/>
    <property type="project" value="UniProtKB-KW"/>
</dbReference>
<dbReference type="AlphaFoldDB" id="A0A9P6ED16"/>
<protein>
    <submittedName>
        <fullName evidence="15">Peptidase</fullName>
    </submittedName>
</protein>
<keyword evidence="16" id="KW-1185">Reference proteome</keyword>
<evidence type="ECO:0000256" key="11">
    <source>
        <dbReference type="SAM" id="SignalP"/>
    </source>
</evidence>
<dbReference type="PROSITE" id="PS51892">
    <property type="entry name" value="SUBTILASE"/>
    <property type="match status" value="1"/>
</dbReference>
<feature type="chain" id="PRO_5040343138" evidence="11">
    <location>
        <begin position="25"/>
        <end position="918"/>
    </location>
</feature>
<dbReference type="InterPro" id="IPR050131">
    <property type="entry name" value="Peptidase_S8_subtilisin-like"/>
</dbReference>
<dbReference type="Pfam" id="PF00082">
    <property type="entry name" value="Peptidase_S8"/>
    <property type="match status" value="1"/>
</dbReference>
<evidence type="ECO:0000313" key="16">
    <source>
        <dbReference type="Proteomes" id="UP000807306"/>
    </source>
</evidence>
<dbReference type="OrthoDB" id="206201at2759"/>
<keyword evidence="2" id="KW-0134">Cell wall</keyword>
<feature type="active site" description="Charge relay system" evidence="8 9">
    <location>
        <position position="175"/>
    </location>
</feature>
<dbReference type="InterPro" id="IPR023828">
    <property type="entry name" value="Peptidase_S8_Ser-AS"/>
</dbReference>
<dbReference type="InterPro" id="IPR023827">
    <property type="entry name" value="Peptidase_S8_Asp-AS"/>
</dbReference>
<feature type="active site" description="Charge relay system" evidence="8 9">
    <location>
        <position position="226"/>
    </location>
</feature>
<evidence type="ECO:0000259" key="12">
    <source>
        <dbReference type="Pfam" id="PF00082"/>
    </source>
</evidence>
<feature type="signal peptide" evidence="11">
    <location>
        <begin position="1"/>
        <end position="24"/>
    </location>
</feature>
<comment type="caution">
    <text evidence="15">The sequence shown here is derived from an EMBL/GenBank/DDBJ whole genome shotgun (WGS) entry which is preliminary data.</text>
</comment>
<dbReference type="InterPro" id="IPR015500">
    <property type="entry name" value="Peptidase_S8_subtilisin-rel"/>
</dbReference>
<dbReference type="Gene3D" id="3.40.50.200">
    <property type="entry name" value="Peptidase S8/S53 domain"/>
    <property type="match status" value="2"/>
</dbReference>
<dbReference type="Gene3D" id="3.50.30.30">
    <property type="match status" value="1"/>
</dbReference>
<evidence type="ECO:0000259" key="14">
    <source>
        <dbReference type="Pfam" id="PF06280"/>
    </source>
</evidence>
<dbReference type="GO" id="GO:0005615">
    <property type="term" value="C:extracellular space"/>
    <property type="evidence" value="ECO:0007669"/>
    <property type="project" value="TreeGrafter"/>
</dbReference>
<keyword evidence="5 11" id="KW-0732">Signal</keyword>
<dbReference type="InterPro" id="IPR022398">
    <property type="entry name" value="Peptidase_S8_His-AS"/>
</dbReference>
<evidence type="ECO:0000256" key="6">
    <source>
        <dbReference type="ARBA" id="ARBA00022801"/>
    </source>
</evidence>
<dbReference type="InterPro" id="IPR010435">
    <property type="entry name" value="C5a/SBT2-like_Fn3"/>
</dbReference>
<gene>
    <name evidence="15" type="ORF">CPB83DRAFT_908358</name>
</gene>
<feature type="domain" description="PA" evidence="13">
    <location>
        <begin position="390"/>
        <end position="461"/>
    </location>
</feature>
<dbReference type="GO" id="GO:0004252">
    <property type="term" value="F:serine-type endopeptidase activity"/>
    <property type="evidence" value="ECO:0007669"/>
    <property type="project" value="UniProtKB-UniRule"/>
</dbReference>
<dbReference type="EMBL" id="MU157870">
    <property type="protein sequence ID" value="KAF9526569.1"/>
    <property type="molecule type" value="Genomic_DNA"/>
</dbReference>
<sequence length="918" mass="98019">MRAMISTALIWWLNLTLHFSFTLAGKFPLSNVKAQSRLPGNIVPNEFIIEVDLLSRIPTTRSYSRSLDAVFDHLQRRDIVFDVKKEFNSAGIFVGAAVSIQTSQGAAALANTPGVIDVRPIFRYPSPKPLIAHPINGLDDPTIPPDGQSTHVMTGVDKVHKEGTSGKGIKIGIIDTGVDYTHPVLGAGFGPGHKIAGGYDFVGNAFNGKDSAPMPDDDPLDQCNGHGTHVAGIIGAIPGNQFNISGVAYDAELYAYRVFGCNGDTPDDILIEALLRANDDGNDILSLSLGGADGWTEGKTSTVASRIADSGKVVVIASGNDGASGMFYTSGPGNAINAISVGSVDNVALALQSVLVSGIEHDPIMYWATYELPKEGTLPIYTISNDTSIADDGCNPLSDKTPDLSQYVTIVRRGTCTFVQKFTNLAAKGAKNVLVYDNGNGFVAVDKGNFYNAALIQAADGEFLVKQHAAGKNIKLTFPKNGRPVEHPDPNGGLTSRFSTYGPSNDFYFKPALVAPGGNILSTVPTNMGVYAVFSGTSMATPFIAGSAALLLEAKGKSKDVTSNARTLFETTAKYVPSDKTEGSLLQTVAQQGAGLINVYDAIHTSTKVTPGELILNDTANFKFGQQFNVKNEGTQSKAYKITHVPAGTALTMHEGTIVPQLGPVPLSNVFAQVIISPDSIQLGPGESQTVHLMFKYPTSISNSIFPLYSGFIQITGESVSDTYHVSYIGLGGSLKDINVLDDTDYFFEGTKLPVLLNGTQDVQIKPTNYTFTKDNFPAFLFRLVFGSALVTLDLVDPATELVPTIPANQPSRRNNPDNSTIILSFPSPHDDGGSYASVKVIGPLEEFKYVTRNDEAGGNGFNLYNLTEPTFANGSTIKDGQYRALLRALRVTGDPTTEEDYDSWLSPIFGIQKSQTT</sequence>
<accession>A0A9P6ED16</accession>
<evidence type="ECO:0000256" key="4">
    <source>
        <dbReference type="ARBA" id="ARBA00022670"/>
    </source>
</evidence>
<keyword evidence="4 9" id="KW-0645">Protease</keyword>
<dbReference type="Proteomes" id="UP000807306">
    <property type="component" value="Unassembled WGS sequence"/>
</dbReference>
<dbReference type="CDD" id="cd07489">
    <property type="entry name" value="Peptidases_S8_5"/>
    <property type="match status" value="1"/>
</dbReference>
<dbReference type="Pfam" id="PF02225">
    <property type="entry name" value="PA"/>
    <property type="match status" value="1"/>
</dbReference>
<keyword evidence="3" id="KW-0964">Secreted</keyword>
<feature type="active site" description="Charge relay system" evidence="8 9">
    <location>
        <position position="538"/>
    </location>
</feature>
<proteinExistence type="inferred from homology"/>
<evidence type="ECO:0000256" key="3">
    <source>
        <dbReference type="ARBA" id="ARBA00022525"/>
    </source>
</evidence>
<feature type="domain" description="Peptidase S8/S53" evidence="12">
    <location>
        <begin position="166"/>
        <end position="578"/>
    </location>
</feature>
<keyword evidence="6 9" id="KW-0378">Hydrolase</keyword>
<feature type="domain" description="C5a peptidase/Subtilisin-like protease SBT2-like Fn3-like" evidence="14">
    <location>
        <begin position="616"/>
        <end position="721"/>
    </location>
</feature>
<dbReference type="PRINTS" id="PR00723">
    <property type="entry name" value="SUBTILISIN"/>
</dbReference>
<evidence type="ECO:0000256" key="5">
    <source>
        <dbReference type="ARBA" id="ARBA00022729"/>
    </source>
</evidence>
<evidence type="ECO:0000256" key="1">
    <source>
        <dbReference type="ARBA" id="ARBA00011073"/>
    </source>
</evidence>
<dbReference type="PANTHER" id="PTHR43806:SF66">
    <property type="entry name" value="SERIN ENDOPEPTIDASE"/>
    <property type="match status" value="1"/>
</dbReference>